<dbReference type="Gene3D" id="3.30.2130.10">
    <property type="entry name" value="VC0802-like"/>
    <property type="match status" value="1"/>
</dbReference>
<evidence type="ECO:0000259" key="1">
    <source>
        <dbReference type="Pfam" id="PF10000"/>
    </source>
</evidence>
<dbReference type="PANTHER" id="PTHR39199:SF1">
    <property type="entry name" value="BLR5128 PROTEIN"/>
    <property type="match status" value="1"/>
</dbReference>
<keyword evidence="4" id="KW-1185">Reference proteome</keyword>
<gene>
    <name evidence="3" type="ORF">K1718_13950</name>
</gene>
<dbReference type="PANTHER" id="PTHR39199">
    <property type="entry name" value="BLR5128 PROTEIN"/>
    <property type="match status" value="1"/>
</dbReference>
<organism evidence="3 4">
    <name type="scientific">Roseibium porphyridii</name>
    <dbReference type="NCBI Taxonomy" id="2866279"/>
    <lineage>
        <taxon>Bacteria</taxon>
        <taxon>Pseudomonadati</taxon>
        <taxon>Pseudomonadota</taxon>
        <taxon>Alphaproteobacteria</taxon>
        <taxon>Hyphomicrobiales</taxon>
        <taxon>Stappiaceae</taxon>
        <taxon>Roseibium</taxon>
    </lineage>
</organism>
<evidence type="ECO:0000313" key="3">
    <source>
        <dbReference type="EMBL" id="WFE87283.1"/>
    </source>
</evidence>
<dbReference type="Pfam" id="PF13840">
    <property type="entry name" value="ACT_7"/>
    <property type="match status" value="1"/>
</dbReference>
<evidence type="ECO:0000313" key="4">
    <source>
        <dbReference type="Proteomes" id="UP001209803"/>
    </source>
</evidence>
<dbReference type="Proteomes" id="UP001209803">
    <property type="component" value="Chromosome"/>
</dbReference>
<proteinExistence type="predicted"/>
<dbReference type="EMBL" id="CP120863">
    <property type="protein sequence ID" value="WFE87283.1"/>
    <property type="molecule type" value="Genomic_DNA"/>
</dbReference>
<reference evidence="3 4" key="1">
    <citation type="submission" date="2023-03" db="EMBL/GenBank/DDBJ databases">
        <title>Roseibium porphyridii sp. nov. and Roseibium rhodosorbium sp. nov. isolated from marine algae, Porphyridium cruentum and Rhodosorus marinus, respectively.</title>
        <authorList>
            <person name="Lee M.W."/>
            <person name="Choi B.J."/>
            <person name="Lee J.K."/>
            <person name="Choi D.G."/>
            <person name="Baek J.H."/>
            <person name="Bayburt H."/>
            <person name="Kim J.M."/>
            <person name="Han D.M."/>
            <person name="Kim K.H."/>
            <person name="Jeon C.O."/>
        </authorList>
    </citation>
    <scope>NUCLEOTIDE SEQUENCE [LARGE SCALE GENOMIC DNA]</scope>
    <source>
        <strain evidence="3 4">KMA01</strain>
    </source>
</reference>
<sequence>MPGETELSALISHMRPMLDPEPYVFCTFEARAPGDLAQYEPIGLFSETEGTTAILPVERARELGLADAEWYRRITLTVHSSLEAVGLTAAVSAALAEKAIPANVVAAYFHDHVFVPAERAQDALEVLRDLAGGE</sequence>
<accession>A0ABY8EWF6</accession>
<protein>
    <submittedName>
        <fullName evidence="3">ACT domain-containing protein</fullName>
    </submittedName>
</protein>
<dbReference type="InterPro" id="IPR018717">
    <property type="entry name" value="DUF2241"/>
</dbReference>
<dbReference type="RefSeq" id="WP_265682090.1">
    <property type="nucleotide sequence ID" value="NZ_CP120863.1"/>
</dbReference>
<dbReference type="SUPFAM" id="SSF55021">
    <property type="entry name" value="ACT-like"/>
    <property type="match status" value="2"/>
</dbReference>
<feature type="domain" description="DUF2241" evidence="1">
    <location>
        <begin position="2"/>
        <end position="71"/>
    </location>
</feature>
<evidence type="ECO:0000259" key="2">
    <source>
        <dbReference type="Pfam" id="PF13840"/>
    </source>
</evidence>
<name>A0ABY8EWF6_9HYPH</name>
<feature type="domain" description="CASTOR ACT" evidence="2">
    <location>
        <begin position="74"/>
        <end position="129"/>
    </location>
</feature>
<dbReference type="InterPro" id="IPR027795">
    <property type="entry name" value="CASTOR_ACT_dom"/>
</dbReference>
<dbReference type="Pfam" id="PF10000">
    <property type="entry name" value="ACT_3"/>
    <property type="match status" value="1"/>
</dbReference>
<dbReference type="InterPro" id="IPR045865">
    <property type="entry name" value="ACT-like_dom_sf"/>
</dbReference>